<evidence type="ECO:0000256" key="6">
    <source>
        <dbReference type="PROSITE-ProRule" id="PRU00169"/>
    </source>
</evidence>
<gene>
    <name evidence="10" type="ORF">GQF63_03175</name>
</gene>
<dbReference type="SUPFAM" id="SSF52172">
    <property type="entry name" value="CheY-like"/>
    <property type="match status" value="1"/>
</dbReference>
<name>A0A6N8KV72_9SPHI</name>
<evidence type="ECO:0000256" key="3">
    <source>
        <dbReference type="ARBA" id="ARBA00023015"/>
    </source>
</evidence>
<dbReference type="RefSeq" id="WP_160367665.1">
    <property type="nucleotide sequence ID" value="NZ_WSQA01000002.1"/>
</dbReference>
<dbReference type="InterPro" id="IPR001789">
    <property type="entry name" value="Sig_transdc_resp-reg_receiver"/>
</dbReference>
<dbReference type="Pfam" id="PF00072">
    <property type="entry name" value="Response_reg"/>
    <property type="match status" value="1"/>
</dbReference>
<evidence type="ECO:0000256" key="7">
    <source>
        <dbReference type="PROSITE-ProRule" id="PRU01091"/>
    </source>
</evidence>
<evidence type="ECO:0000313" key="10">
    <source>
        <dbReference type="EMBL" id="MVZ61017.1"/>
    </source>
</evidence>
<dbReference type="PANTHER" id="PTHR48111:SF22">
    <property type="entry name" value="REGULATOR OF RPOS"/>
    <property type="match status" value="1"/>
</dbReference>
<dbReference type="Gene3D" id="6.10.250.690">
    <property type="match status" value="1"/>
</dbReference>
<organism evidence="10 11">
    <name type="scientific">Sphingobacterium humi</name>
    <dbReference type="NCBI Taxonomy" id="1796905"/>
    <lineage>
        <taxon>Bacteria</taxon>
        <taxon>Pseudomonadati</taxon>
        <taxon>Bacteroidota</taxon>
        <taxon>Sphingobacteriia</taxon>
        <taxon>Sphingobacteriales</taxon>
        <taxon>Sphingobacteriaceae</taxon>
        <taxon>Sphingobacterium</taxon>
    </lineage>
</organism>
<dbReference type="GO" id="GO:0006355">
    <property type="term" value="P:regulation of DNA-templated transcription"/>
    <property type="evidence" value="ECO:0007669"/>
    <property type="project" value="InterPro"/>
</dbReference>
<proteinExistence type="predicted"/>
<feature type="DNA-binding region" description="OmpR/PhoB-type" evidence="7">
    <location>
        <begin position="124"/>
        <end position="223"/>
    </location>
</feature>
<feature type="domain" description="Response regulatory" evidence="8">
    <location>
        <begin position="2"/>
        <end position="116"/>
    </location>
</feature>
<sequence>MKILIIEDEIALLQTMEEFLRAENFLIETANDYPSGLEKAMNYAYDCILLDIMLPGGSGLSILKALKEEHRKQPVLILSAKDAVEDKVLGLEIGADDYLAKPFHLAELLARIKAIIRRNAQQGESMLQYKNIQIDPDNRQVIVGETEINFNRKEYDLFYYFMLRPNKLMEKTSLIESVWGDHTDQADNLDFIYSQIKNIRKKLRDAAAEVDIQAVYGVGYKLV</sequence>
<dbReference type="InterPro" id="IPR039420">
    <property type="entry name" value="WalR-like"/>
</dbReference>
<dbReference type="InterPro" id="IPR001867">
    <property type="entry name" value="OmpR/PhoB-type_DNA-bd"/>
</dbReference>
<keyword evidence="1 6" id="KW-0597">Phosphoprotein</keyword>
<dbReference type="Pfam" id="PF00486">
    <property type="entry name" value="Trans_reg_C"/>
    <property type="match status" value="1"/>
</dbReference>
<dbReference type="OrthoDB" id="9790442at2"/>
<evidence type="ECO:0000313" key="11">
    <source>
        <dbReference type="Proteomes" id="UP000435036"/>
    </source>
</evidence>
<keyword evidence="5" id="KW-0804">Transcription</keyword>
<dbReference type="PROSITE" id="PS51755">
    <property type="entry name" value="OMPR_PHOB"/>
    <property type="match status" value="1"/>
</dbReference>
<feature type="modified residue" description="4-aspartylphosphate" evidence="6">
    <location>
        <position position="51"/>
    </location>
</feature>
<dbReference type="GO" id="GO:0005829">
    <property type="term" value="C:cytosol"/>
    <property type="evidence" value="ECO:0007669"/>
    <property type="project" value="TreeGrafter"/>
</dbReference>
<dbReference type="GO" id="GO:0032993">
    <property type="term" value="C:protein-DNA complex"/>
    <property type="evidence" value="ECO:0007669"/>
    <property type="project" value="TreeGrafter"/>
</dbReference>
<dbReference type="SMART" id="SM00862">
    <property type="entry name" value="Trans_reg_C"/>
    <property type="match status" value="1"/>
</dbReference>
<feature type="domain" description="OmpR/PhoB-type" evidence="9">
    <location>
        <begin position="124"/>
        <end position="223"/>
    </location>
</feature>
<dbReference type="SMART" id="SM00448">
    <property type="entry name" value="REC"/>
    <property type="match status" value="1"/>
</dbReference>
<dbReference type="Proteomes" id="UP000435036">
    <property type="component" value="Unassembled WGS sequence"/>
</dbReference>
<comment type="caution">
    <text evidence="10">The sequence shown here is derived from an EMBL/GenBank/DDBJ whole genome shotgun (WGS) entry which is preliminary data.</text>
</comment>
<accession>A0A6N8KV72</accession>
<dbReference type="GO" id="GO:0000976">
    <property type="term" value="F:transcription cis-regulatory region binding"/>
    <property type="evidence" value="ECO:0007669"/>
    <property type="project" value="TreeGrafter"/>
</dbReference>
<protein>
    <submittedName>
        <fullName evidence="10">Response regulator</fullName>
    </submittedName>
</protein>
<evidence type="ECO:0000256" key="5">
    <source>
        <dbReference type="ARBA" id="ARBA00023163"/>
    </source>
</evidence>
<evidence type="ECO:0000256" key="1">
    <source>
        <dbReference type="ARBA" id="ARBA00022553"/>
    </source>
</evidence>
<evidence type="ECO:0000259" key="9">
    <source>
        <dbReference type="PROSITE" id="PS51755"/>
    </source>
</evidence>
<keyword evidence="2" id="KW-0902">Two-component regulatory system</keyword>
<dbReference type="Gene3D" id="3.40.50.2300">
    <property type="match status" value="1"/>
</dbReference>
<dbReference type="InterPro" id="IPR036388">
    <property type="entry name" value="WH-like_DNA-bd_sf"/>
</dbReference>
<dbReference type="InterPro" id="IPR011006">
    <property type="entry name" value="CheY-like_superfamily"/>
</dbReference>
<dbReference type="PANTHER" id="PTHR48111">
    <property type="entry name" value="REGULATOR OF RPOS"/>
    <property type="match status" value="1"/>
</dbReference>
<keyword evidence="3" id="KW-0805">Transcription regulation</keyword>
<dbReference type="PROSITE" id="PS50110">
    <property type="entry name" value="RESPONSE_REGULATORY"/>
    <property type="match status" value="1"/>
</dbReference>
<reference evidence="10 11" key="1">
    <citation type="submission" date="2019-12" db="EMBL/GenBank/DDBJ databases">
        <authorList>
            <person name="Dong K."/>
        </authorList>
    </citation>
    <scope>NUCLEOTIDE SEQUENCE [LARGE SCALE GENOMIC DNA]</scope>
    <source>
        <strain evidence="10 11">JCM 31225</strain>
    </source>
</reference>
<dbReference type="Gene3D" id="1.10.10.10">
    <property type="entry name" value="Winged helix-like DNA-binding domain superfamily/Winged helix DNA-binding domain"/>
    <property type="match status" value="1"/>
</dbReference>
<evidence type="ECO:0000256" key="4">
    <source>
        <dbReference type="ARBA" id="ARBA00023125"/>
    </source>
</evidence>
<dbReference type="CDD" id="cd00383">
    <property type="entry name" value="trans_reg_C"/>
    <property type="match status" value="1"/>
</dbReference>
<dbReference type="EMBL" id="WSQA01000002">
    <property type="protein sequence ID" value="MVZ61017.1"/>
    <property type="molecule type" value="Genomic_DNA"/>
</dbReference>
<keyword evidence="4 7" id="KW-0238">DNA-binding</keyword>
<dbReference type="AlphaFoldDB" id="A0A6N8KV72"/>
<dbReference type="GO" id="GO:0000156">
    <property type="term" value="F:phosphorelay response regulator activity"/>
    <property type="evidence" value="ECO:0007669"/>
    <property type="project" value="TreeGrafter"/>
</dbReference>
<keyword evidence="11" id="KW-1185">Reference proteome</keyword>
<evidence type="ECO:0000259" key="8">
    <source>
        <dbReference type="PROSITE" id="PS50110"/>
    </source>
</evidence>
<evidence type="ECO:0000256" key="2">
    <source>
        <dbReference type="ARBA" id="ARBA00023012"/>
    </source>
</evidence>